<reference evidence="2" key="1">
    <citation type="submission" date="2021-01" db="UniProtKB">
        <authorList>
            <consortium name="EnsemblMetazoa"/>
        </authorList>
    </citation>
    <scope>IDENTIFICATION</scope>
</reference>
<name>A0A7M5X1G7_9CNID</name>
<evidence type="ECO:0000256" key="1">
    <source>
        <dbReference type="SAM" id="Phobius"/>
    </source>
</evidence>
<dbReference type="AlphaFoldDB" id="A0A7M5X1G7"/>
<feature type="transmembrane region" description="Helical" evidence="1">
    <location>
        <begin position="6"/>
        <end position="26"/>
    </location>
</feature>
<evidence type="ECO:0000313" key="2">
    <source>
        <dbReference type="EnsemblMetazoa" id="CLYHEMP016291.1"/>
    </source>
</evidence>
<accession>A0A7M5X1G7</accession>
<dbReference type="Proteomes" id="UP000594262">
    <property type="component" value="Unplaced"/>
</dbReference>
<feature type="transmembrane region" description="Helical" evidence="1">
    <location>
        <begin position="200"/>
        <end position="223"/>
    </location>
</feature>
<protein>
    <submittedName>
        <fullName evidence="2">Uncharacterized protein</fullName>
    </submittedName>
</protein>
<keyword evidence="1" id="KW-1133">Transmembrane helix</keyword>
<dbReference type="EnsemblMetazoa" id="CLYHEMT016291.1">
    <property type="protein sequence ID" value="CLYHEMP016291.1"/>
    <property type="gene ID" value="CLYHEMG016291"/>
</dbReference>
<proteinExistence type="predicted"/>
<keyword evidence="3" id="KW-1185">Reference proteome</keyword>
<organism evidence="2 3">
    <name type="scientific">Clytia hemisphaerica</name>
    <dbReference type="NCBI Taxonomy" id="252671"/>
    <lineage>
        <taxon>Eukaryota</taxon>
        <taxon>Metazoa</taxon>
        <taxon>Cnidaria</taxon>
        <taxon>Hydrozoa</taxon>
        <taxon>Hydroidolina</taxon>
        <taxon>Leptothecata</taxon>
        <taxon>Obeliida</taxon>
        <taxon>Clytiidae</taxon>
        <taxon>Clytia</taxon>
    </lineage>
</organism>
<keyword evidence="1" id="KW-0472">Membrane</keyword>
<sequence>MFSSRIFNLVFVILHLNVLTNLNVICHENNEKRIQKSNKLIKKSSFTDIALHNRRKRFEKLEFDQIQNGGQIFPSEEKKTTSRPVIKRGISKNRQGSMTLERYIPKDMLRISKENITKNKMILAASTHYNQRQLENVELLQQQEREKNSAKENLTYPYQTNNKEKIYNKKDNLPEISKRVARSARVYIYAKVKVGKTRSVLSIIALVGIFVIMVVLFLCYWHKILCKSWNL</sequence>
<evidence type="ECO:0000313" key="3">
    <source>
        <dbReference type="Proteomes" id="UP000594262"/>
    </source>
</evidence>
<keyword evidence="1" id="KW-0812">Transmembrane</keyword>